<protein>
    <submittedName>
        <fullName evidence="1">Uncharacterized protein</fullName>
    </submittedName>
</protein>
<dbReference type="AlphaFoldDB" id="A0A4X2LPY8"/>
<dbReference type="Proteomes" id="UP000314987">
    <property type="component" value="Unassembled WGS sequence"/>
</dbReference>
<organism evidence="1 2">
    <name type="scientific">Vombatus ursinus</name>
    <name type="common">Common wombat</name>
    <dbReference type="NCBI Taxonomy" id="29139"/>
    <lineage>
        <taxon>Eukaryota</taxon>
        <taxon>Metazoa</taxon>
        <taxon>Chordata</taxon>
        <taxon>Craniata</taxon>
        <taxon>Vertebrata</taxon>
        <taxon>Euteleostomi</taxon>
        <taxon>Mammalia</taxon>
        <taxon>Metatheria</taxon>
        <taxon>Diprotodontia</taxon>
        <taxon>Vombatidae</taxon>
        <taxon>Vombatus</taxon>
    </lineage>
</organism>
<name>A0A4X2LPY8_VOMUR</name>
<reference evidence="2" key="1">
    <citation type="submission" date="2018-12" db="EMBL/GenBank/DDBJ databases">
        <authorList>
            <person name="Yazar S."/>
        </authorList>
    </citation>
    <scope>NUCLEOTIDE SEQUENCE [LARGE SCALE GENOMIC DNA]</scope>
</reference>
<accession>A0A4X2LPY8</accession>
<dbReference type="GeneTree" id="ENSGT01020000233969"/>
<evidence type="ECO:0000313" key="1">
    <source>
        <dbReference type="Ensembl" id="ENSVURP00010026093.1"/>
    </source>
</evidence>
<reference evidence="1" key="2">
    <citation type="submission" date="2025-08" db="UniProtKB">
        <authorList>
            <consortium name="Ensembl"/>
        </authorList>
    </citation>
    <scope>IDENTIFICATION</scope>
</reference>
<evidence type="ECO:0000313" key="2">
    <source>
        <dbReference type="Proteomes" id="UP000314987"/>
    </source>
</evidence>
<proteinExistence type="predicted"/>
<keyword evidence="2" id="KW-1185">Reference proteome</keyword>
<reference evidence="1" key="3">
    <citation type="submission" date="2025-09" db="UniProtKB">
        <authorList>
            <consortium name="Ensembl"/>
        </authorList>
    </citation>
    <scope>IDENTIFICATION</scope>
</reference>
<dbReference type="Ensembl" id="ENSVURT00010029715.1">
    <property type="protein sequence ID" value="ENSVURP00010026093.1"/>
    <property type="gene ID" value="ENSVURG00010019999.1"/>
</dbReference>
<sequence length="76" mass="8554">MPTDHEEPCGPSHRSFCLIGEICYMTVPSPSWRRGHLQMLRLKWVQEEGRLPLVSDLWSGGGKGLICLITHTSLAH</sequence>